<dbReference type="AlphaFoldDB" id="A0AAE0FQE0"/>
<proteinExistence type="predicted"/>
<protein>
    <recommendedName>
        <fullName evidence="1">Tyrosine-protein kinase ephrin type A/B receptor-like domain-containing protein</fullName>
    </recommendedName>
</protein>
<evidence type="ECO:0000313" key="2">
    <source>
        <dbReference type="EMBL" id="KAK3263783.1"/>
    </source>
</evidence>
<keyword evidence="3" id="KW-1185">Reference proteome</keyword>
<dbReference type="SMART" id="SM01411">
    <property type="entry name" value="Ephrin_rec_like"/>
    <property type="match status" value="3"/>
</dbReference>
<name>A0AAE0FQE0_9CHLO</name>
<evidence type="ECO:0000259" key="1">
    <source>
        <dbReference type="Pfam" id="PF07699"/>
    </source>
</evidence>
<gene>
    <name evidence="2" type="ORF">CYMTET_27436</name>
</gene>
<dbReference type="SUPFAM" id="SSF57184">
    <property type="entry name" value="Growth factor receptor domain"/>
    <property type="match status" value="1"/>
</dbReference>
<comment type="caution">
    <text evidence="2">The sequence shown here is derived from an EMBL/GenBank/DDBJ whole genome shotgun (WGS) entry which is preliminary data.</text>
</comment>
<dbReference type="Proteomes" id="UP001190700">
    <property type="component" value="Unassembled WGS sequence"/>
</dbReference>
<organism evidence="2 3">
    <name type="scientific">Cymbomonas tetramitiformis</name>
    <dbReference type="NCBI Taxonomy" id="36881"/>
    <lineage>
        <taxon>Eukaryota</taxon>
        <taxon>Viridiplantae</taxon>
        <taxon>Chlorophyta</taxon>
        <taxon>Pyramimonadophyceae</taxon>
        <taxon>Pyramimonadales</taxon>
        <taxon>Pyramimonadaceae</taxon>
        <taxon>Cymbomonas</taxon>
    </lineage>
</organism>
<feature type="domain" description="Tyrosine-protein kinase ephrin type A/B receptor-like" evidence="1">
    <location>
        <begin position="558"/>
        <end position="602"/>
    </location>
</feature>
<dbReference type="EMBL" id="LGRX02015050">
    <property type="protein sequence ID" value="KAK3263783.1"/>
    <property type="molecule type" value="Genomic_DNA"/>
</dbReference>
<dbReference type="Gene3D" id="2.10.50.10">
    <property type="entry name" value="Tumor Necrosis Factor Receptor, subunit A, domain 2"/>
    <property type="match status" value="1"/>
</dbReference>
<dbReference type="InterPro" id="IPR009030">
    <property type="entry name" value="Growth_fac_rcpt_cys_sf"/>
</dbReference>
<dbReference type="PANTHER" id="PTHR46967:SF2">
    <property type="entry name" value="SUSHI, VON WILLEBRAND FACTOR TYPE A, EGF AND PENTRAXIN DOMAIN-CONTAINING PROTEIN 1-LIKE"/>
    <property type="match status" value="1"/>
</dbReference>
<accession>A0AAE0FQE0</accession>
<dbReference type="InterPro" id="IPR011641">
    <property type="entry name" value="Tyr-kin_ephrin_A/B_rcpt-like"/>
</dbReference>
<dbReference type="PANTHER" id="PTHR46967">
    <property type="entry name" value="INSULIN-LIKE GROWTH FACTOR BINDING PROTEIN,N-TERMINAL"/>
    <property type="match status" value="1"/>
</dbReference>
<dbReference type="Pfam" id="PF07699">
    <property type="entry name" value="Ephrin_rec_like"/>
    <property type="match status" value="1"/>
</dbReference>
<reference evidence="2 3" key="1">
    <citation type="journal article" date="2015" name="Genome Biol. Evol.">
        <title>Comparative Genomics of a Bacterivorous Green Alga Reveals Evolutionary Causalities and Consequences of Phago-Mixotrophic Mode of Nutrition.</title>
        <authorList>
            <person name="Burns J.A."/>
            <person name="Paasch A."/>
            <person name="Narechania A."/>
            <person name="Kim E."/>
        </authorList>
    </citation>
    <scope>NUCLEOTIDE SEQUENCE [LARGE SCALE GENOMIC DNA]</scope>
    <source>
        <strain evidence="2 3">PLY_AMNH</strain>
    </source>
</reference>
<evidence type="ECO:0000313" key="3">
    <source>
        <dbReference type="Proteomes" id="UP001190700"/>
    </source>
</evidence>
<feature type="non-terminal residue" evidence="2">
    <location>
        <position position="1"/>
    </location>
</feature>
<sequence length="788" mass="85383">FVWQFSSGYQTAEASAMLYVHPMNDAPIPQHIAISVDNDTGVELHLTSSDIDPTFALHPYYNIKSWPFLGTLWQEDGTQIEDMARVPTVVQYVSAIPPFHEETMYPAFSSQFSLCGTCCFNQENCTMNVPECSAPCADTAWHASNMIGEPDFYPEYADTKLGWDLSSENDGLEYGVFEFSDALYVTSVTVYETYVPGAIWKITGARTWEGANTEYTLLWSGHAEAQPPKERAFLPSICVDVSSQFKYIRLDLDTAAAPGWNNFDAMQMQGSFELPVGSVASSEGRIKYIPAPGIHSVDGLAVVDRFTYTVSDCLHQNLEGAEVQISIPKPDYGAGSTYLPARQTIYGLLTEVSEVNLQIKAIYDIILSLMQSAGGSYQVELAQVEIMAAHDGGDLGKVRLQTLGGRNIPLHQTNPSYATILQDCRYSHDVCAEADEYSIIKVNVTDRSFESAKLHLWLSVMDQEMDAQMATIRVELELLARCPSDSDPQFCADSVDDCYSMPGAVYDSDNKICIDPCPPGSEPVITEGVSTCETCPMGTYSPGNGMQCLPCEVGYEGYTTGMAMCVPCSLGKYAMNPGMTKCLECPDRTFTTDTGSRDVTACICQTGYYRSDNRTGEECFDCPFGGICVGGTYQPFADKGFWGDNSFILEPGRELCEGGPDCGSEYDYAFTECRTAALCGGDCGLSCGDDWEFPDCNQGALLACRNSDPNNQCGRGMCPPPSHLLPAWNGPASPSPPHTITFAPVTPAQALRLASSLAQGSCLPVPPCAGTPCAGTRSLPLCSPAGGL</sequence>